<evidence type="ECO:0008006" key="4">
    <source>
        <dbReference type="Google" id="ProtNLM"/>
    </source>
</evidence>
<dbReference type="RefSeq" id="WP_251877762.1">
    <property type="nucleotide sequence ID" value="NZ_CP082275.1"/>
</dbReference>
<gene>
    <name evidence="2" type="ORF">K6Q96_03300</name>
</gene>
<evidence type="ECO:0000256" key="1">
    <source>
        <dbReference type="SAM" id="Coils"/>
    </source>
</evidence>
<dbReference type="Proteomes" id="UP001056255">
    <property type="component" value="Chromosome I"/>
</dbReference>
<evidence type="ECO:0000313" key="2">
    <source>
        <dbReference type="EMBL" id="USH03060.1"/>
    </source>
</evidence>
<feature type="coiled-coil region" evidence="1">
    <location>
        <begin position="56"/>
        <end position="90"/>
    </location>
</feature>
<keyword evidence="3" id="KW-1185">Reference proteome</keyword>
<proteinExistence type="predicted"/>
<keyword evidence="1" id="KW-0175">Coiled coil</keyword>
<evidence type="ECO:0000313" key="3">
    <source>
        <dbReference type="Proteomes" id="UP001056255"/>
    </source>
</evidence>
<accession>A0ABY4WWQ9</accession>
<name>A0ABY4WWQ9_9GAMM</name>
<dbReference type="EMBL" id="CP082275">
    <property type="protein sequence ID" value="USH03060.1"/>
    <property type="molecule type" value="Genomic_DNA"/>
</dbReference>
<protein>
    <recommendedName>
        <fullName evidence="4">KfrA N-terminal DNA-binding domain-containing protein</fullName>
    </recommendedName>
</protein>
<organism evidence="2 3">
    <name type="scientific">Grimontia kaedaensis</name>
    <dbReference type="NCBI Taxonomy" id="2872157"/>
    <lineage>
        <taxon>Bacteria</taxon>
        <taxon>Pseudomonadati</taxon>
        <taxon>Pseudomonadota</taxon>
        <taxon>Gammaproteobacteria</taxon>
        <taxon>Vibrionales</taxon>
        <taxon>Vibrionaceae</taxon>
        <taxon>Grimontia</taxon>
    </lineage>
</organism>
<reference evidence="2" key="1">
    <citation type="submission" date="2021-08" db="EMBL/GenBank/DDBJ databases">
        <authorList>
            <person name="Sakaguchi M."/>
            <person name="Kikuchi T."/>
            <person name="Urbanczyk H."/>
        </authorList>
    </citation>
    <scope>NUCLEOTIDE SEQUENCE</scope>
    <source>
        <strain evidence="2">020920N</strain>
    </source>
</reference>
<sequence>MSTDFTPLLEQAIQSLVSEGKEPTVALIKSRLASPVPMPLIISALQRWKKSGTVPKVELVKKEDDADARIKALEEEVKALTERLEALEQRLP</sequence>